<evidence type="ECO:0000256" key="2">
    <source>
        <dbReference type="ARBA" id="ARBA00005745"/>
    </source>
</evidence>
<comment type="similarity">
    <text evidence="2">Belongs to the GSP F family.</text>
</comment>
<evidence type="ECO:0000313" key="9">
    <source>
        <dbReference type="EMBL" id="MCV2367316.1"/>
    </source>
</evidence>
<accession>A0ABT2YAI9</accession>
<dbReference type="PANTHER" id="PTHR30012:SF0">
    <property type="entry name" value="TYPE II SECRETION SYSTEM PROTEIN F-RELATED"/>
    <property type="match status" value="1"/>
</dbReference>
<evidence type="ECO:0000256" key="6">
    <source>
        <dbReference type="ARBA" id="ARBA00023136"/>
    </source>
</evidence>
<evidence type="ECO:0000259" key="8">
    <source>
        <dbReference type="Pfam" id="PF00482"/>
    </source>
</evidence>
<protein>
    <submittedName>
        <fullName evidence="9">Type II secretion system F family protein</fullName>
    </submittedName>
</protein>
<dbReference type="Gene3D" id="1.20.81.30">
    <property type="entry name" value="Type II secretion system (T2SS), domain F"/>
    <property type="match status" value="2"/>
</dbReference>
<keyword evidence="3" id="KW-1003">Cell membrane</keyword>
<dbReference type="EMBL" id="JAJIRN010000002">
    <property type="protein sequence ID" value="MCV2367316.1"/>
    <property type="molecule type" value="Genomic_DNA"/>
</dbReference>
<comment type="subcellular location">
    <subcellularLocation>
        <location evidence="1">Cell membrane</location>
        <topology evidence="1">Multi-pass membrane protein</topology>
    </subcellularLocation>
</comment>
<keyword evidence="10" id="KW-1185">Reference proteome</keyword>
<name>A0ABT2YAI9_9BURK</name>
<sequence>MPQFLVSYLDSARRPAQAQVSAVDAQAVAAALGIAPAALISVNPLGGGANEVNLARAGQSFPLRQFAQQLSVLLKAGIPLLEALITLKQKEEQGGAGSGGNSTAALDGVIARIQLGEAFSTALRSQPQAFDALFIAVVESSERSGQMAHALAEQADYLAWAEQLRSKLVAATIYPATLIAAGTAVVMFLLVFVVPRFAGLLEGVGGDLPWASRMLIAVGQFCGDNPWVVLGLGCALLAGPVWAWQRGLRQALLSRLWKLPLLGPKLHLLALAQFYRSLAMLLLAGVPVVPALQTARGVIAGHLQAQLDRCIASVCTGERLSQTLEREGLSTPVSLRMLRVGEHSGEMGSMLAQAAAFYDEELTRLSDLVTRLINPVLMLLMGLVIGTVVVLMYLPIFQLVEQVN</sequence>
<feature type="transmembrane region" description="Helical" evidence="7">
    <location>
        <begin position="227"/>
        <end position="245"/>
    </location>
</feature>
<evidence type="ECO:0000256" key="3">
    <source>
        <dbReference type="ARBA" id="ARBA00022475"/>
    </source>
</evidence>
<dbReference type="Proteomes" id="UP001209701">
    <property type="component" value="Unassembled WGS sequence"/>
</dbReference>
<dbReference type="Pfam" id="PF00482">
    <property type="entry name" value="T2SSF"/>
    <property type="match status" value="2"/>
</dbReference>
<proteinExistence type="inferred from homology"/>
<evidence type="ECO:0000256" key="1">
    <source>
        <dbReference type="ARBA" id="ARBA00004651"/>
    </source>
</evidence>
<dbReference type="PRINTS" id="PR00812">
    <property type="entry name" value="BCTERIALGSPF"/>
</dbReference>
<evidence type="ECO:0000256" key="7">
    <source>
        <dbReference type="SAM" id="Phobius"/>
    </source>
</evidence>
<feature type="transmembrane region" description="Helical" evidence="7">
    <location>
        <begin position="372"/>
        <end position="394"/>
    </location>
</feature>
<keyword evidence="5 7" id="KW-1133">Transmembrane helix</keyword>
<organism evidence="9 10">
    <name type="scientific">Roseateles oligotrophus</name>
    <dbReference type="NCBI Taxonomy" id="1769250"/>
    <lineage>
        <taxon>Bacteria</taxon>
        <taxon>Pseudomonadati</taxon>
        <taxon>Pseudomonadota</taxon>
        <taxon>Betaproteobacteria</taxon>
        <taxon>Burkholderiales</taxon>
        <taxon>Sphaerotilaceae</taxon>
        <taxon>Roseateles</taxon>
    </lineage>
</organism>
<evidence type="ECO:0000313" key="10">
    <source>
        <dbReference type="Proteomes" id="UP001209701"/>
    </source>
</evidence>
<evidence type="ECO:0000256" key="5">
    <source>
        <dbReference type="ARBA" id="ARBA00022989"/>
    </source>
</evidence>
<keyword evidence="6 7" id="KW-0472">Membrane</keyword>
<keyword evidence="4 7" id="KW-0812">Transmembrane</keyword>
<comment type="caution">
    <text evidence="9">The sequence shown here is derived from an EMBL/GenBank/DDBJ whole genome shotgun (WGS) entry which is preliminary data.</text>
</comment>
<dbReference type="InterPro" id="IPR003004">
    <property type="entry name" value="GspF/PilC"/>
</dbReference>
<gene>
    <name evidence="9" type="ORF">LNV07_04310</name>
</gene>
<evidence type="ECO:0000256" key="4">
    <source>
        <dbReference type="ARBA" id="ARBA00022692"/>
    </source>
</evidence>
<dbReference type="InterPro" id="IPR042094">
    <property type="entry name" value="T2SS_GspF_sf"/>
</dbReference>
<feature type="domain" description="Type II secretion system protein GspF" evidence="8">
    <location>
        <begin position="274"/>
        <end position="395"/>
    </location>
</feature>
<reference evidence="9 10" key="1">
    <citation type="submission" date="2021-11" db="EMBL/GenBank/DDBJ databases">
        <authorList>
            <person name="Liang Q."/>
            <person name="Mou H."/>
            <person name="Liu Z."/>
        </authorList>
    </citation>
    <scope>NUCLEOTIDE SEQUENCE [LARGE SCALE GENOMIC DNA]</scope>
    <source>
        <strain evidence="9 10">CHU3</strain>
    </source>
</reference>
<dbReference type="RefSeq" id="WP_263569946.1">
    <property type="nucleotide sequence ID" value="NZ_JAJIRN010000002.1"/>
</dbReference>
<dbReference type="PANTHER" id="PTHR30012">
    <property type="entry name" value="GENERAL SECRETION PATHWAY PROTEIN"/>
    <property type="match status" value="1"/>
</dbReference>
<feature type="transmembrane region" description="Helical" evidence="7">
    <location>
        <begin position="173"/>
        <end position="194"/>
    </location>
</feature>
<dbReference type="InterPro" id="IPR018076">
    <property type="entry name" value="T2SS_GspF_dom"/>
</dbReference>
<feature type="domain" description="Type II secretion system protein GspF" evidence="8">
    <location>
        <begin position="66"/>
        <end position="195"/>
    </location>
</feature>